<evidence type="ECO:0000256" key="1">
    <source>
        <dbReference type="SAM" id="Phobius"/>
    </source>
</evidence>
<feature type="transmembrane region" description="Helical" evidence="1">
    <location>
        <begin position="12"/>
        <end position="31"/>
    </location>
</feature>
<keyword evidence="1" id="KW-1133">Transmembrane helix</keyword>
<sequence length="32" mass="3692">MDMELAEEQENLFLRLVVLLMIIASRAPTTIM</sequence>
<comment type="caution">
    <text evidence="2">The sequence shown here is derived from an EMBL/GenBank/DDBJ whole genome shotgun (WGS) entry which is preliminary data.</text>
</comment>
<reference evidence="2 3" key="1">
    <citation type="journal article" date="2016" name="Genome Biol. Evol.">
        <title>Gene Family Evolution Reflects Adaptation to Soil Environmental Stressors in the Genome of the Collembolan Orchesella cincta.</title>
        <authorList>
            <person name="Faddeeva-Vakhrusheva A."/>
            <person name="Derks M.F."/>
            <person name="Anvar S.Y."/>
            <person name="Agamennone V."/>
            <person name="Suring W."/>
            <person name="Smit S."/>
            <person name="van Straalen N.M."/>
            <person name="Roelofs D."/>
        </authorList>
    </citation>
    <scope>NUCLEOTIDE SEQUENCE [LARGE SCALE GENOMIC DNA]</scope>
    <source>
        <tissue evidence="2">Mixed pool</tissue>
    </source>
</reference>
<protein>
    <submittedName>
        <fullName evidence="2">Uncharacterized protein</fullName>
    </submittedName>
</protein>
<dbReference type="Proteomes" id="UP000094527">
    <property type="component" value="Unassembled WGS sequence"/>
</dbReference>
<evidence type="ECO:0000313" key="2">
    <source>
        <dbReference type="EMBL" id="ODM97345.1"/>
    </source>
</evidence>
<keyword evidence="1" id="KW-0472">Membrane</keyword>
<keyword evidence="1" id="KW-0812">Transmembrane</keyword>
<evidence type="ECO:0000313" key="3">
    <source>
        <dbReference type="Proteomes" id="UP000094527"/>
    </source>
</evidence>
<gene>
    <name evidence="2" type="ORF">Ocin01_09334</name>
</gene>
<name>A0A1D2MXD4_ORCCI</name>
<organism evidence="2 3">
    <name type="scientific">Orchesella cincta</name>
    <name type="common">Springtail</name>
    <name type="synonym">Podura cincta</name>
    <dbReference type="NCBI Taxonomy" id="48709"/>
    <lineage>
        <taxon>Eukaryota</taxon>
        <taxon>Metazoa</taxon>
        <taxon>Ecdysozoa</taxon>
        <taxon>Arthropoda</taxon>
        <taxon>Hexapoda</taxon>
        <taxon>Collembola</taxon>
        <taxon>Entomobryomorpha</taxon>
        <taxon>Entomobryoidea</taxon>
        <taxon>Orchesellidae</taxon>
        <taxon>Orchesellinae</taxon>
        <taxon>Orchesella</taxon>
    </lineage>
</organism>
<dbReference type="AlphaFoldDB" id="A0A1D2MXD4"/>
<dbReference type="EMBL" id="LJIJ01000452">
    <property type="protein sequence ID" value="ODM97345.1"/>
    <property type="molecule type" value="Genomic_DNA"/>
</dbReference>
<accession>A0A1D2MXD4</accession>
<proteinExistence type="predicted"/>
<keyword evidence="3" id="KW-1185">Reference proteome</keyword>